<dbReference type="PROSITE" id="PS50173">
    <property type="entry name" value="UMUC"/>
    <property type="match status" value="1"/>
</dbReference>
<comment type="similarity">
    <text evidence="1">Belongs to the DNA polymerase type-Y family.</text>
</comment>
<dbReference type="PANTHER" id="PTHR11076:SF34">
    <property type="entry name" value="PROTEIN UMUC"/>
    <property type="match status" value="1"/>
</dbReference>
<dbReference type="InterPro" id="IPR050116">
    <property type="entry name" value="DNA_polymerase-Y"/>
</dbReference>
<keyword evidence="8" id="KW-1185">Reference proteome</keyword>
<feature type="domain" description="UmuC" evidence="6">
    <location>
        <begin position="5"/>
        <end position="190"/>
    </location>
</feature>
<dbReference type="EMBL" id="CP016027">
    <property type="protein sequence ID" value="ANJ66588.1"/>
    <property type="molecule type" value="Genomic_DNA"/>
</dbReference>
<dbReference type="InterPro" id="IPR043502">
    <property type="entry name" value="DNA/RNA_pol_sf"/>
</dbReference>
<gene>
    <name evidence="7" type="ORF">A9404_03615</name>
</gene>
<evidence type="ECO:0000256" key="4">
    <source>
        <dbReference type="ARBA" id="ARBA00023204"/>
    </source>
</evidence>
<dbReference type="Gene3D" id="3.30.70.270">
    <property type="match status" value="1"/>
</dbReference>
<dbReference type="Pfam" id="PF00817">
    <property type="entry name" value="IMS"/>
    <property type="match status" value="1"/>
</dbReference>
<evidence type="ECO:0000256" key="5">
    <source>
        <dbReference type="ARBA" id="ARBA00023236"/>
    </source>
</evidence>
<dbReference type="InterPro" id="IPR043128">
    <property type="entry name" value="Rev_trsase/Diguanyl_cyclase"/>
</dbReference>
<dbReference type="Gene3D" id="1.10.150.20">
    <property type="entry name" value="5' to 3' exonuclease, C-terminal subdomain"/>
    <property type="match status" value="1"/>
</dbReference>
<organism evidence="7 8">
    <name type="scientific">Halothiobacillus diazotrophicus</name>
    <dbReference type="NCBI Taxonomy" id="1860122"/>
    <lineage>
        <taxon>Bacteria</taxon>
        <taxon>Pseudomonadati</taxon>
        <taxon>Pseudomonadota</taxon>
        <taxon>Gammaproteobacteria</taxon>
        <taxon>Chromatiales</taxon>
        <taxon>Halothiobacillaceae</taxon>
        <taxon>Halothiobacillus</taxon>
    </lineage>
</organism>
<evidence type="ECO:0000256" key="3">
    <source>
        <dbReference type="ARBA" id="ARBA00023199"/>
    </source>
</evidence>
<dbReference type="Pfam" id="PF13438">
    <property type="entry name" value="DUF4113"/>
    <property type="match status" value="1"/>
</dbReference>
<evidence type="ECO:0000259" key="6">
    <source>
        <dbReference type="PROSITE" id="PS50173"/>
    </source>
</evidence>
<dbReference type="InterPro" id="IPR025188">
    <property type="entry name" value="DUF4113"/>
</dbReference>
<dbReference type="RefSeq" id="WP_066098753.1">
    <property type="nucleotide sequence ID" value="NZ_CP016027.1"/>
</dbReference>
<keyword evidence="2" id="KW-0227">DNA damage</keyword>
<dbReference type="InterPro" id="IPR001126">
    <property type="entry name" value="UmuC"/>
</dbReference>
<dbReference type="GO" id="GO:0009432">
    <property type="term" value="P:SOS response"/>
    <property type="evidence" value="ECO:0007669"/>
    <property type="project" value="UniProtKB-KW"/>
</dbReference>
<dbReference type="NCBIfam" id="NF002955">
    <property type="entry name" value="PRK03609.1"/>
    <property type="match status" value="1"/>
</dbReference>
<evidence type="ECO:0000256" key="1">
    <source>
        <dbReference type="ARBA" id="ARBA00010945"/>
    </source>
</evidence>
<name>A0A191ZFE4_9GAMM</name>
<dbReference type="GO" id="GO:0003684">
    <property type="term" value="F:damaged DNA binding"/>
    <property type="evidence" value="ECO:0007669"/>
    <property type="project" value="InterPro"/>
</dbReference>
<keyword evidence="3" id="KW-0741">SOS mutagenesis</keyword>
<evidence type="ECO:0000256" key="2">
    <source>
        <dbReference type="ARBA" id="ARBA00022763"/>
    </source>
</evidence>
<dbReference type="Gene3D" id="3.40.1170.60">
    <property type="match status" value="1"/>
</dbReference>
<dbReference type="PANTHER" id="PTHR11076">
    <property type="entry name" value="DNA REPAIR POLYMERASE UMUC / TRANSFERASE FAMILY MEMBER"/>
    <property type="match status" value="1"/>
</dbReference>
<dbReference type="GO" id="GO:0006281">
    <property type="term" value="P:DNA repair"/>
    <property type="evidence" value="ECO:0007669"/>
    <property type="project" value="UniProtKB-KW"/>
</dbReference>
<dbReference type="SUPFAM" id="SSF56672">
    <property type="entry name" value="DNA/RNA polymerases"/>
    <property type="match status" value="1"/>
</dbReference>
<dbReference type="CDD" id="cd01700">
    <property type="entry name" value="PolY_Pol_V_umuC"/>
    <property type="match status" value="1"/>
</dbReference>
<dbReference type="Proteomes" id="UP000078596">
    <property type="component" value="Chromosome"/>
</dbReference>
<dbReference type="STRING" id="1860122.A9404_03615"/>
<dbReference type="InterPro" id="IPR017961">
    <property type="entry name" value="DNA_pol_Y-fam_little_finger"/>
</dbReference>
<proteinExistence type="inferred from homology"/>
<protein>
    <recommendedName>
        <fullName evidence="6">UmuC domain-containing protein</fullName>
    </recommendedName>
</protein>
<dbReference type="GO" id="GO:0042276">
    <property type="term" value="P:error-prone translesion synthesis"/>
    <property type="evidence" value="ECO:0007669"/>
    <property type="project" value="TreeGrafter"/>
</dbReference>
<evidence type="ECO:0000313" key="7">
    <source>
        <dbReference type="EMBL" id="ANJ66588.1"/>
    </source>
</evidence>
<dbReference type="GO" id="GO:0003887">
    <property type="term" value="F:DNA-directed DNA polymerase activity"/>
    <property type="evidence" value="ECO:0007669"/>
    <property type="project" value="TreeGrafter"/>
</dbReference>
<dbReference type="Pfam" id="PF11799">
    <property type="entry name" value="IMS_C"/>
    <property type="match status" value="1"/>
</dbReference>
<dbReference type="GO" id="GO:0005829">
    <property type="term" value="C:cytosol"/>
    <property type="evidence" value="ECO:0007669"/>
    <property type="project" value="TreeGrafter"/>
</dbReference>
<dbReference type="AlphaFoldDB" id="A0A191ZFE4"/>
<keyword evidence="4" id="KW-0234">DNA repair</keyword>
<dbReference type="OrthoDB" id="9808813at2"/>
<evidence type="ECO:0000313" key="8">
    <source>
        <dbReference type="Proteomes" id="UP000078596"/>
    </source>
</evidence>
<keyword evidence="5" id="KW-0742">SOS response</keyword>
<accession>A0A191ZFE4</accession>
<sequence length="427" mass="47557">MKPVFALADCNNFYASCERVFNPKLVGRPVVVLSNNDGCVIARSNEAKALGIPMGAPYFQVKAQLAQAGAAVFSSNYTLYGDLSRRVMQTLAQFSPDIEVYSIDECFLGLTGFADRDLTDYAQTIRRTVGQWTGIPISIGIAHSKTLSKLANHFAKKNPHLTDGVCDLRAPDRLERVLGVTEVGDVWGIGRRLSRRLQAEGIATARQLRDAPPELIRRRYSLSVERVVRELRGESCIAVEELAPPRQQIIASRSFGRRQTAFTAIREAVSSHVSRAAETLRQEGSITGAITVFLNTSPFEDTGATPYYNSFTVNLHQATDDTAQLLRCAHAALKQIYRPGLRYQKCGVILFDLGPLQGSQGSLFSTQTADDRTRRQALMTAIDRINLKMGRRQVRFAAEGFEHRWQMQQSRRTPSYTTRWDQLPVVG</sequence>
<reference evidence="7 8" key="1">
    <citation type="submission" date="2016-06" db="EMBL/GenBank/DDBJ databases">
        <title>Insight into the functional genes involving in sulfur oxidation in Pearl River water.</title>
        <authorList>
            <person name="Luo J."/>
            <person name="Tan X."/>
            <person name="Lin W."/>
        </authorList>
    </citation>
    <scope>NUCLEOTIDE SEQUENCE [LARGE SCALE GENOMIC DNA]</scope>
    <source>
        <strain evidence="7 8">LS2</strain>
    </source>
</reference>
<dbReference type="KEGG" id="haz:A9404_03615"/>